<keyword evidence="2" id="KW-1185">Reference proteome</keyword>
<evidence type="ECO:0008006" key="3">
    <source>
        <dbReference type="Google" id="ProtNLM"/>
    </source>
</evidence>
<dbReference type="OrthoDB" id="9792176at2"/>
<name>A0A1H3VHW3_9RHOB</name>
<evidence type="ECO:0000313" key="2">
    <source>
        <dbReference type="Proteomes" id="UP000198703"/>
    </source>
</evidence>
<gene>
    <name evidence="1" type="ORF">SAMN05444370_101113</name>
</gene>
<dbReference type="CDD" id="cd17033">
    <property type="entry name" value="DR1245-like"/>
    <property type="match status" value="1"/>
</dbReference>
<dbReference type="RefSeq" id="WP_093247542.1">
    <property type="nucleotide sequence ID" value="NZ_FNQM01000001.1"/>
</dbReference>
<dbReference type="InterPro" id="IPR019660">
    <property type="entry name" value="Put_sensory_transdc_reg_YbjN"/>
</dbReference>
<dbReference type="AlphaFoldDB" id="A0A1H3VHW3"/>
<accession>A0A1H3VHW3</accession>
<organism evidence="1 2">
    <name type="scientific">Rubrimonas cliftonensis</name>
    <dbReference type="NCBI Taxonomy" id="89524"/>
    <lineage>
        <taxon>Bacteria</taxon>
        <taxon>Pseudomonadati</taxon>
        <taxon>Pseudomonadota</taxon>
        <taxon>Alphaproteobacteria</taxon>
        <taxon>Rhodobacterales</taxon>
        <taxon>Paracoccaceae</taxon>
        <taxon>Rubrimonas</taxon>
    </lineage>
</organism>
<dbReference type="Pfam" id="PF10722">
    <property type="entry name" value="YbjN"/>
    <property type="match status" value="1"/>
</dbReference>
<protein>
    <recommendedName>
        <fullName evidence="3">Sensory transduction regulator</fullName>
    </recommendedName>
</protein>
<sequence>MTAVEQSFHSEDVHPIDIVESLAEYREWDFDRICEDQIAMAVEGQWRTYAITLSWSPHDETLRLVCTFECDPPENREHELAVAMDLANDKCWTGCFTRWREQQMMVFRYGLTLAGGAVATPQQIDAMLRSALGACERFYPAFQLVGWGDETAADAISVAIAEAYGRA</sequence>
<dbReference type="Proteomes" id="UP000198703">
    <property type="component" value="Unassembled WGS sequence"/>
</dbReference>
<evidence type="ECO:0000313" key="1">
    <source>
        <dbReference type="EMBL" id="SDZ74356.1"/>
    </source>
</evidence>
<dbReference type="STRING" id="89524.SAMN05444370_101113"/>
<dbReference type="EMBL" id="FNQM01000001">
    <property type="protein sequence ID" value="SDZ74356.1"/>
    <property type="molecule type" value="Genomic_DNA"/>
</dbReference>
<reference evidence="1 2" key="1">
    <citation type="submission" date="2016-10" db="EMBL/GenBank/DDBJ databases">
        <authorList>
            <person name="de Groot N.N."/>
        </authorList>
    </citation>
    <scope>NUCLEOTIDE SEQUENCE [LARGE SCALE GENOMIC DNA]</scope>
    <source>
        <strain evidence="1 2">DSM 15345</strain>
    </source>
</reference>
<proteinExistence type="predicted"/>